<dbReference type="AlphaFoldDB" id="A0A512NSC8"/>
<evidence type="ECO:0000256" key="5">
    <source>
        <dbReference type="ARBA" id="ARBA00023014"/>
    </source>
</evidence>
<dbReference type="GO" id="GO:0016491">
    <property type="term" value="F:oxidoreductase activity"/>
    <property type="evidence" value="ECO:0007669"/>
    <property type="project" value="UniProtKB-KW"/>
</dbReference>
<evidence type="ECO:0000256" key="3">
    <source>
        <dbReference type="ARBA" id="ARBA00023002"/>
    </source>
</evidence>
<keyword evidence="8" id="KW-1185">Reference proteome</keyword>
<dbReference type="Gene3D" id="2.102.10.10">
    <property type="entry name" value="Rieske [2Fe-2S] iron-sulphur domain"/>
    <property type="match status" value="1"/>
</dbReference>
<dbReference type="InterPro" id="IPR050584">
    <property type="entry name" value="Cholesterol_7-desaturase"/>
</dbReference>
<dbReference type="Pfam" id="PF00355">
    <property type="entry name" value="Rieske"/>
    <property type="match status" value="1"/>
</dbReference>
<dbReference type="SUPFAM" id="SSF55961">
    <property type="entry name" value="Bet v1-like"/>
    <property type="match status" value="1"/>
</dbReference>
<evidence type="ECO:0000256" key="4">
    <source>
        <dbReference type="ARBA" id="ARBA00023004"/>
    </source>
</evidence>
<dbReference type="GO" id="GO:0051537">
    <property type="term" value="F:2 iron, 2 sulfur cluster binding"/>
    <property type="evidence" value="ECO:0007669"/>
    <property type="project" value="UniProtKB-KW"/>
</dbReference>
<evidence type="ECO:0000313" key="8">
    <source>
        <dbReference type="Proteomes" id="UP000321058"/>
    </source>
</evidence>
<dbReference type="PANTHER" id="PTHR21266">
    <property type="entry name" value="IRON-SULFUR DOMAIN CONTAINING PROTEIN"/>
    <property type="match status" value="1"/>
</dbReference>
<comment type="caution">
    <text evidence="7">The sequence shown here is derived from an EMBL/GenBank/DDBJ whole genome shotgun (WGS) entry which is preliminary data.</text>
</comment>
<gene>
    <name evidence="7" type="ORF">RSO01_90160</name>
</gene>
<keyword evidence="1" id="KW-0001">2Fe-2S</keyword>
<dbReference type="Proteomes" id="UP000321058">
    <property type="component" value="Unassembled WGS sequence"/>
</dbReference>
<organism evidence="7 8">
    <name type="scientific">Reyranella soli</name>
    <dbReference type="NCBI Taxonomy" id="1230389"/>
    <lineage>
        <taxon>Bacteria</taxon>
        <taxon>Pseudomonadati</taxon>
        <taxon>Pseudomonadota</taxon>
        <taxon>Alphaproteobacteria</taxon>
        <taxon>Hyphomicrobiales</taxon>
        <taxon>Reyranellaceae</taxon>
        <taxon>Reyranella</taxon>
    </lineage>
</organism>
<dbReference type="Gene3D" id="3.90.380.10">
    <property type="entry name" value="Naphthalene 1,2-dioxygenase Alpha Subunit, Chain A, domain 1"/>
    <property type="match status" value="1"/>
</dbReference>
<dbReference type="PANTHER" id="PTHR21266:SF59">
    <property type="entry name" value="BLR4922 PROTEIN"/>
    <property type="match status" value="1"/>
</dbReference>
<dbReference type="EMBL" id="BKAJ01000263">
    <property type="protein sequence ID" value="GEP61850.1"/>
    <property type="molecule type" value="Genomic_DNA"/>
</dbReference>
<dbReference type="InterPro" id="IPR036922">
    <property type="entry name" value="Rieske_2Fe-2S_sf"/>
</dbReference>
<accession>A0A512NSC8</accession>
<sequence>MLSMDSNDILTRVGPGTPMGELMREYWIPACLPQELAPDATPTRLKLLGEKLIAFRDSSGRIGILDHRCPHRCASMFFGRNEEGGLRCAYHGWKFDVEGNCLDMPNIPEDQRFTERVKARAYKVAELGGMVWVYMGKREVPPPLPALEVFGLPENERIVMCHQRDCNWLQSLEGDIDTSHFGFLHVGAVKPDDVDPKTMHRWGLVDRAPRYHVKETDWGTMYTAYRPADPGNLFHRFAHFVFPCFAMVPDGTFSNMIQATLSVPLDDSHTMTYVLAWSKREQALRTLKDGSSIPGAALARDFLPTTTDWLGRWRLKANRENDYLIDREEQASGKSFSGIQGIGQQDQAMVESMEGPDEGIVDRSFEHLAPSDRMIAITRRRLIAAAQAHQKDGSIPATVDRPELVRGARGGSFIASDKVDWLDAYAEELRKAQSPMGFLLQAAE</sequence>
<dbReference type="PROSITE" id="PS51296">
    <property type="entry name" value="RIESKE"/>
    <property type="match status" value="1"/>
</dbReference>
<reference evidence="7 8" key="1">
    <citation type="submission" date="2019-07" db="EMBL/GenBank/DDBJ databases">
        <title>Whole genome shotgun sequence of Reyranella soli NBRC 108950.</title>
        <authorList>
            <person name="Hosoyama A."/>
            <person name="Uohara A."/>
            <person name="Ohji S."/>
            <person name="Ichikawa N."/>
        </authorList>
    </citation>
    <scope>NUCLEOTIDE SEQUENCE [LARGE SCALE GENOMIC DNA]</scope>
    <source>
        <strain evidence="7 8">NBRC 108950</strain>
    </source>
</reference>
<dbReference type="RefSeq" id="WP_218037657.1">
    <property type="nucleotide sequence ID" value="NZ_BKAJ01000263.1"/>
</dbReference>
<dbReference type="InterPro" id="IPR017941">
    <property type="entry name" value="Rieske_2Fe-2S"/>
</dbReference>
<proteinExistence type="predicted"/>
<keyword evidence="4" id="KW-0408">Iron</keyword>
<dbReference type="SUPFAM" id="SSF50022">
    <property type="entry name" value="ISP domain"/>
    <property type="match status" value="1"/>
</dbReference>
<evidence type="ECO:0000256" key="2">
    <source>
        <dbReference type="ARBA" id="ARBA00022723"/>
    </source>
</evidence>
<dbReference type="CDD" id="cd03479">
    <property type="entry name" value="Rieske_RO_Alpha_PhDO_like"/>
    <property type="match status" value="1"/>
</dbReference>
<protein>
    <submittedName>
        <fullName evidence="7">Ring-hydroxylating oxygenase subunit alpha</fullName>
    </submittedName>
</protein>
<dbReference type="InterPro" id="IPR045623">
    <property type="entry name" value="LigXa_C"/>
</dbReference>
<evidence type="ECO:0000313" key="7">
    <source>
        <dbReference type="EMBL" id="GEP61850.1"/>
    </source>
</evidence>
<dbReference type="Pfam" id="PF19301">
    <property type="entry name" value="LigXa_C"/>
    <property type="match status" value="1"/>
</dbReference>
<keyword evidence="2" id="KW-0479">Metal-binding</keyword>
<name>A0A512NSC8_9HYPH</name>
<keyword evidence="5" id="KW-0411">Iron-sulfur</keyword>
<evidence type="ECO:0000259" key="6">
    <source>
        <dbReference type="PROSITE" id="PS51296"/>
    </source>
</evidence>
<dbReference type="GO" id="GO:0046872">
    <property type="term" value="F:metal ion binding"/>
    <property type="evidence" value="ECO:0007669"/>
    <property type="project" value="UniProtKB-KW"/>
</dbReference>
<keyword evidence="3" id="KW-0560">Oxidoreductase</keyword>
<feature type="domain" description="Rieske" evidence="6">
    <location>
        <begin position="28"/>
        <end position="133"/>
    </location>
</feature>
<evidence type="ECO:0000256" key="1">
    <source>
        <dbReference type="ARBA" id="ARBA00022714"/>
    </source>
</evidence>